<comment type="catalytic activity">
    <reaction evidence="7">
        <text>XTP + H2O = XMP + diphosphate + H(+)</text>
        <dbReference type="Rhea" id="RHEA:28610"/>
        <dbReference type="ChEBI" id="CHEBI:15377"/>
        <dbReference type="ChEBI" id="CHEBI:15378"/>
        <dbReference type="ChEBI" id="CHEBI:33019"/>
        <dbReference type="ChEBI" id="CHEBI:57464"/>
        <dbReference type="ChEBI" id="CHEBI:61314"/>
        <dbReference type="EC" id="3.6.1.66"/>
    </reaction>
</comment>
<dbReference type="InterPro" id="IPR020922">
    <property type="entry name" value="dITP/XTP_pyrophosphatase"/>
</dbReference>
<comment type="catalytic activity">
    <reaction evidence="7">
        <text>dITP + H2O = dIMP + diphosphate + H(+)</text>
        <dbReference type="Rhea" id="RHEA:28342"/>
        <dbReference type="ChEBI" id="CHEBI:15377"/>
        <dbReference type="ChEBI" id="CHEBI:15378"/>
        <dbReference type="ChEBI" id="CHEBI:33019"/>
        <dbReference type="ChEBI" id="CHEBI:61194"/>
        <dbReference type="ChEBI" id="CHEBI:61382"/>
        <dbReference type="EC" id="3.6.1.66"/>
    </reaction>
</comment>
<evidence type="ECO:0000313" key="10">
    <source>
        <dbReference type="Proteomes" id="UP001500920"/>
    </source>
</evidence>
<dbReference type="PANTHER" id="PTHR11067">
    <property type="entry name" value="INOSINE TRIPHOSPHATE PYROPHOSPHATASE/HAM1 PROTEIN"/>
    <property type="match status" value="1"/>
</dbReference>
<dbReference type="NCBIfam" id="TIGR00042">
    <property type="entry name" value="RdgB/HAM1 family non-canonical purine NTP pyrophosphatase"/>
    <property type="match status" value="1"/>
</dbReference>
<evidence type="ECO:0000256" key="1">
    <source>
        <dbReference type="ARBA" id="ARBA00008023"/>
    </source>
</evidence>
<evidence type="ECO:0000256" key="8">
    <source>
        <dbReference type="RuleBase" id="RU003781"/>
    </source>
</evidence>
<gene>
    <name evidence="9" type="ORF">GCM10022378_13350</name>
</gene>
<keyword evidence="2 7" id="KW-0479">Metal-binding</keyword>
<accession>A0ABP7EWS5</accession>
<dbReference type="NCBIfam" id="NF011397">
    <property type="entry name" value="PRK14822.1"/>
    <property type="match status" value="1"/>
</dbReference>
<feature type="binding site" evidence="7">
    <location>
        <position position="68"/>
    </location>
    <ligand>
        <name>substrate</name>
    </ligand>
</feature>
<evidence type="ECO:0000256" key="6">
    <source>
        <dbReference type="ARBA" id="ARBA00023080"/>
    </source>
</evidence>
<dbReference type="Proteomes" id="UP001500920">
    <property type="component" value="Unassembled WGS sequence"/>
</dbReference>
<feature type="active site" description="Proton acceptor" evidence="7">
    <location>
        <position position="67"/>
    </location>
</feature>
<dbReference type="SUPFAM" id="SSF52972">
    <property type="entry name" value="ITPase-like"/>
    <property type="match status" value="1"/>
</dbReference>
<keyword evidence="5 7" id="KW-0460">Magnesium</keyword>
<comment type="caution">
    <text evidence="9">The sequence shown here is derived from an EMBL/GenBank/DDBJ whole genome shotgun (WGS) entry which is preliminary data.</text>
</comment>
<sequence length="202" mass="21729">MKIVIATGNKGKIRDFKTIFSDVEVIGIKELLPDFEVEETEDTFEGNAVLKAESASKALGLPVISDDSGLCVDALDGDPGVYSARYAGIGASDEDNNRKLLTTLTGVEDRAARFVCVIALAIPGKDTRSYVGQLHGEILESPAGQGGFGYDPLFKTLQGEYLGMISTEQKGEISHRRKALEKLKHDASAFEILLNYDGGADK</sequence>
<proteinExistence type="inferred from homology"/>
<comment type="catalytic activity">
    <reaction evidence="7">
        <text>ITP + H2O = IMP + diphosphate + H(+)</text>
        <dbReference type="Rhea" id="RHEA:29399"/>
        <dbReference type="ChEBI" id="CHEBI:15377"/>
        <dbReference type="ChEBI" id="CHEBI:15378"/>
        <dbReference type="ChEBI" id="CHEBI:33019"/>
        <dbReference type="ChEBI" id="CHEBI:58053"/>
        <dbReference type="ChEBI" id="CHEBI:61402"/>
        <dbReference type="EC" id="3.6.1.66"/>
    </reaction>
</comment>
<feature type="binding site" evidence="7">
    <location>
        <position position="67"/>
    </location>
    <ligand>
        <name>Mg(2+)</name>
        <dbReference type="ChEBI" id="CHEBI:18420"/>
    </ligand>
</feature>
<evidence type="ECO:0000313" key="9">
    <source>
        <dbReference type="EMBL" id="GAA3724660.1"/>
    </source>
</evidence>
<name>A0ABP7EWS5_9STAP</name>
<keyword evidence="3 7" id="KW-0547">Nucleotide-binding</keyword>
<feature type="binding site" evidence="7">
    <location>
        <position position="170"/>
    </location>
    <ligand>
        <name>substrate</name>
    </ligand>
</feature>
<keyword evidence="10" id="KW-1185">Reference proteome</keyword>
<dbReference type="PANTHER" id="PTHR11067:SF9">
    <property type="entry name" value="INOSINE TRIPHOSPHATE PYROPHOSPHATASE"/>
    <property type="match status" value="1"/>
</dbReference>
<dbReference type="InterPro" id="IPR002637">
    <property type="entry name" value="RdgB/HAM1"/>
</dbReference>
<reference evidence="10" key="1">
    <citation type="journal article" date="2019" name="Int. J. Syst. Evol. Microbiol.">
        <title>The Global Catalogue of Microorganisms (GCM) 10K type strain sequencing project: providing services to taxonomists for standard genome sequencing and annotation.</title>
        <authorList>
            <consortium name="The Broad Institute Genomics Platform"/>
            <consortium name="The Broad Institute Genome Sequencing Center for Infectious Disease"/>
            <person name="Wu L."/>
            <person name="Ma J."/>
        </authorList>
    </citation>
    <scope>NUCLEOTIDE SEQUENCE [LARGE SCALE GENOMIC DNA]</scope>
    <source>
        <strain evidence="10">JCM 16981</strain>
    </source>
</reference>
<comment type="subunit">
    <text evidence="7">Homodimer.</text>
</comment>
<dbReference type="Gene3D" id="3.90.950.10">
    <property type="match status" value="1"/>
</dbReference>
<dbReference type="EMBL" id="BAABCK010000022">
    <property type="protein sequence ID" value="GAA3724660.1"/>
    <property type="molecule type" value="Genomic_DNA"/>
</dbReference>
<evidence type="ECO:0000256" key="4">
    <source>
        <dbReference type="ARBA" id="ARBA00022801"/>
    </source>
</evidence>
<evidence type="ECO:0000256" key="3">
    <source>
        <dbReference type="ARBA" id="ARBA00022741"/>
    </source>
</evidence>
<dbReference type="CDD" id="cd00515">
    <property type="entry name" value="HAM1"/>
    <property type="match status" value="1"/>
</dbReference>
<comment type="cofactor">
    <cofactor evidence="7">
        <name>Mg(2+)</name>
        <dbReference type="ChEBI" id="CHEBI:18420"/>
    </cofactor>
    <text evidence="7">Binds 1 Mg(2+) ion per subunit.</text>
</comment>
<feature type="binding site" evidence="7">
    <location>
        <begin position="175"/>
        <end position="176"/>
    </location>
    <ligand>
        <name>substrate</name>
    </ligand>
</feature>
<dbReference type="Pfam" id="PF01725">
    <property type="entry name" value="Ham1p_like"/>
    <property type="match status" value="1"/>
</dbReference>
<feature type="binding site" evidence="7">
    <location>
        <position position="38"/>
    </location>
    <ligand>
        <name>Mg(2+)</name>
        <dbReference type="ChEBI" id="CHEBI:18420"/>
    </ligand>
</feature>
<evidence type="ECO:0000256" key="5">
    <source>
        <dbReference type="ARBA" id="ARBA00022842"/>
    </source>
</evidence>
<evidence type="ECO:0000256" key="7">
    <source>
        <dbReference type="HAMAP-Rule" id="MF_01405"/>
    </source>
</evidence>
<keyword evidence="6 7" id="KW-0546">Nucleotide metabolism</keyword>
<feature type="binding site" evidence="7">
    <location>
        <begin position="7"/>
        <end position="12"/>
    </location>
    <ligand>
        <name>substrate</name>
    </ligand>
</feature>
<protein>
    <recommendedName>
        <fullName evidence="7">dITP/XTP pyrophosphatase</fullName>
        <ecNumber evidence="7">3.6.1.66</ecNumber>
    </recommendedName>
    <alternativeName>
        <fullName evidence="7">Non-canonical purine NTP pyrophosphatase</fullName>
    </alternativeName>
    <alternativeName>
        <fullName evidence="7">Non-standard purine NTP pyrophosphatase</fullName>
    </alternativeName>
    <alternativeName>
        <fullName evidence="7">Nucleoside-triphosphate diphosphatase</fullName>
    </alternativeName>
    <alternativeName>
        <fullName evidence="7">Nucleoside-triphosphate pyrophosphatase</fullName>
        <shortName evidence="7">NTPase</shortName>
    </alternativeName>
</protein>
<dbReference type="InterPro" id="IPR029001">
    <property type="entry name" value="ITPase-like_fam"/>
</dbReference>
<evidence type="ECO:0000256" key="2">
    <source>
        <dbReference type="ARBA" id="ARBA00022723"/>
    </source>
</evidence>
<dbReference type="RefSeq" id="WP_344702746.1">
    <property type="nucleotide sequence ID" value="NZ_BAABCK010000022.1"/>
</dbReference>
<feature type="binding site" evidence="7">
    <location>
        <begin position="148"/>
        <end position="151"/>
    </location>
    <ligand>
        <name>substrate</name>
    </ligand>
</feature>
<dbReference type="HAMAP" id="MF_01405">
    <property type="entry name" value="Non_canon_purine_NTPase"/>
    <property type="match status" value="1"/>
</dbReference>
<comment type="function">
    <text evidence="7">Pyrophosphatase that catalyzes the hydrolysis of nucleoside triphosphates to their monophosphate derivatives, with a high preference for the non-canonical purine nucleotides XTP (xanthosine triphosphate), dITP (deoxyinosine triphosphate) and ITP. Seems to function as a house-cleaning enzyme that removes non-canonical purine nucleotides from the nucleotide pool, thus preventing their incorporation into DNA/RNA and avoiding chromosomal lesions.</text>
</comment>
<keyword evidence="4 7" id="KW-0378">Hydrolase</keyword>
<organism evidence="9 10">
    <name type="scientific">Salinicoccus jeotgali</name>
    <dbReference type="NCBI Taxonomy" id="381634"/>
    <lineage>
        <taxon>Bacteria</taxon>
        <taxon>Bacillati</taxon>
        <taxon>Bacillota</taxon>
        <taxon>Bacilli</taxon>
        <taxon>Bacillales</taxon>
        <taxon>Staphylococcaceae</taxon>
        <taxon>Salinicoccus</taxon>
    </lineage>
</organism>
<comment type="similarity">
    <text evidence="1 7 8">Belongs to the HAM1 NTPase family.</text>
</comment>
<dbReference type="EC" id="3.6.1.66" evidence="7"/>